<reference evidence="3 4" key="1">
    <citation type="journal article" date="2008" name="Nature">
        <title>The genome of Laccaria bicolor provides insights into mycorrhizal symbiosis.</title>
        <authorList>
            <person name="Martin F."/>
            <person name="Aerts A."/>
            <person name="Ahren D."/>
            <person name="Brun A."/>
            <person name="Danchin E.G.J."/>
            <person name="Duchaussoy F."/>
            <person name="Gibon J."/>
            <person name="Kohler A."/>
            <person name="Lindquist E."/>
            <person name="Pereda V."/>
            <person name="Salamov A."/>
            <person name="Shapiro H.J."/>
            <person name="Wuyts J."/>
            <person name="Blaudez D."/>
            <person name="Buee M."/>
            <person name="Brokstein P."/>
            <person name="Canbaeck B."/>
            <person name="Cohen D."/>
            <person name="Courty P.E."/>
            <person name="Coutinho P.M."/>
            <person name="Delaruelle C."/>
            <person name="Detter J.C."/>
            <person name="Deveau A."/>
            <person name="DiFazio S."/>
            <person name="Duplessis S."/>
            <person name="Fraissinet-Tachet L."/>
            <person name="Lucic E."/>
            <person name="Frey-Klett P."/>
            <person name="Fourrey C."/>
            <person name="Feussner I."/>
            <person name="Gay G."/>
            <person name="Grimwood J."/>
            <person name="Hoegger P.J."/>
            <person name="Jain P."/>
            <person name="Kilaru S."/>
            <person name="Labbe J."/>
            <person name="Lin Y.C."/>
            <person name="Legue V."/>
            <person name="Le Tacon F."/>
            <person name="Marmeisse R."/>
            <person name="Melayah D."/>
            <person name="Montanini B."/>
            <person name="Muratet M."/>
            <person name="Nehls U."/>
            <person name="Niculita-Hirzel H."/>
            <person name="Oudot-Le Secq M.P."/>
            <person name="Peter M."/>
            <person name="Quesneville H."/>
            <person name="Rajashekar B."/>
            <person name="Reich M."/>
            <person name="Rouhier N."/>
            <person name="Schmutz J."/>
            <person name="Yin T."/>
            <person name="Chalot M."/>
            <person name="Henrissat B."/>
            <person name="Kuees U."/>
            <person name="Lucas S."/>
            <person name="Van de Peer Y."/>
            <person name="Podila G.K."/>
            <person name="Polle A."/>
            <person name="Pukkila P.J."/>
            <person name="Richardson P.M."/>
            <person name="Rouze P."/>
            <person name="Sanders I.R."/>
            <person name="Stajich J.E."/>
            <person name="Tunlid A."/>
            <person name="Tuskan G."/>
            <person name="Grigoriev I.V."/>
        </authorList>
    </citation>
    <scope>NUCLEOTIDE SEQUENCE [LARGE SCALE GENOMIC DNA]</scope>
    <source>
        <strain evidence="4">S238N-H82 / ATCC MYA-4686</strain>
    </source>
</reference>
<gene>
    <name evidence="3" type="ORF">LACBIDRAFT_333858</name>
</gene>
<evidence type="ECO:0000259" key="2">
    <source>
        <dbReference type="Pfam" id="PF20231"/>
    </source>
</evidence>
<sequence length="397" mass="44292">MQKPQRVNYGAKPDLLSHFKSLTSRNELPSLDTLIQQAGSLIDRYASQDAYDQALSKAKSSNAPEPMKILFGPAWTNQSTGSTNSAPVPLLPNEDVPKVHKEADDFDGDHVLANSVLFLQDFGWWIEIAYAVSEGDIGRVFEILKIWIFTFAGSSHHNYMTYLLEVYCLLRYEASRDLRDVILNNWLVNVTGELGKWIEGDLLQEHYNRWLEDMVKKRDENLHLFCAGRTLGHVAVNQFNQGYDRLQQKKLNDFINKTTAYADIIADIQSSKQAQETAVPSSNLEVQDHSQPSNDDSLSDVESVSDSSKSDSASSSTPSSSTETENEDTEDPSNNHLVSSSDYDVYLSSDQLTHKAWYEQEGKDNSSDEEDDGLGNGFCSDGSDNINDTGNGAYDSE</sequence>
<keyword evidence="4" id="KW-1185">Reference proteome</keyword>
<dbReference type="InParanoid" id="B0DXB0"/>
<protein>
    <submittedName>
        <fullName evidence="3">Predicted protein</fullName>
    </submittedName>
</protein>
<dbReference type="OrthoDB" id="3033641at2759"/>
<feature type="compositionally biased region" description="Low complexity" evidence="1">
    <location>
        <begin position="293"/>
        <end position="323"/>
    </location>
</feature>
<evidence type="ECO:0000256" key="1">
    <source>
        <dbReference type="SAM" id="MobiDB-lite"/>
    </source>
</evidence>
<dbReference type="HOGENOM" id="CLU_694579_0_0_1"/>
<name>B0DXB0_LACBS</name>
<evidence type="ECO:0000313" key="3">
    <source>
        <dbReference type="EMBL" id="EDR00803.1"/>
    </source>
</evidence>
<feature type="region of interest" description="Disordered" evidence="1">
    <location>
        <begin position="276"/>
        <end position="397"/>
    </location>
</feature>
<dbReference type="KEGG" id="lbc:LACBIDRAFT_333858"/>
<dbReference type="GeneID" id="6084231"/>
<dbReference type="InterPro" id="IPR046496">
    <property type="entry name" value="DUF6589"/>
</dbReference>
<dbReference type="RefSeq" id="XP_001888595.1">
    <property type="nucleotide sequence ID" value="XM_001888560.1"/>
</dbReference>
<dbReference type="AlphaFoldDB" id="B0DXB0"/>
<feature type="compositionally biased region" description="Basic and acidic residues" evidence="1">
    <location>
        <begin position="352"/>
        <end position="366"/>
    </location>
</feature>
<feature type="compositionally biased region" description="Low complexity" evidence="1">
    <location>
        <begin position="332"/>
        <end position="350"/>
    </location>
</feature>
<evidence type="ECO:0000313" key="4">
    <source>
        <dbReference type="Proteomes" id="UP000001194"/>
    </source>
</evidence>
<feature type="domain" description="DUF6589" evidence="2">
    <location>
        <begin position="12"/>
        <end position="222"/>
    </location>
</feature>
<dbReference type="Proteomes" id="UP000001194">
    <property type="component" value="Unassembled WGS sequence"/>
</dbReference>
<proteinExistence type="predicted"/>
<organism evidence="4">
    <name type="scientific">Laccaria bicolor (strain S238N-H82 / ATCC MYA-4686)</name>
    <name type="common">Bicoloured deceiver</name>
    <name type="synonym">Laccaria laccata var. bicolor</name>
    <dbReference type="NCBI Taxonomy" id="486041"/>
    <lineage>
        <taxon>Eukaryota</taxon>
        <taxon>Fungi</taxon>
        <taxon>Dikarya</taxon>
        <taxon>Basidiomycota</taxon>
        <taxon>Agaricomycotina</taxon>
        <taxon>Agaricomycetes</taxon>
        <taxon>Agaricomycetidae</taxon>
        <taxon>Agaricales</taxon>
        <taxon>Agaricineae</taxon>
        <taxon>Hydnangiaceae</taxon>
        <taxon>Laccaria</taxon>
    </lineage>
</organism>
<feature type="compositionally biased region" description="Polar residues" evidence="1">
    <location>
        <begin position="276"/>
        <end position="292"/>
    </location>
</feature>
<dbReference type="Pfam" id="PF20231">
    <property type="entry name" value="DUF6589"/>
    <property type="match status" value="1"/>
</dbReference>
<dbReference type="EMBL" id="DS547146">
    <property type="protein sequence ID" value="EDR00803.1"/>
    <property type="molecule type" value="Genomic_DNA"/>
</dbReference>
<accession>B0DXB0</accession>